<evidence type="ECO:0000313" key="3">
    <source>
        <dbReference type="Proteomes" id="UP000014622"/>
    </source>
</evidence>
<comment type="caution">
    <text evidence="2">The sequence shown here is derived from an EMBL/GenBank/DDBJ whole genome shotgun (WGS) entry which is preliminary data.</text>
</comment>
<accession>A0AB73A903</accession>
<dbReference type="SMART" id="SM01022">
    <property type="entry name" value="ASCH"/>
    <property type="match status" value="1"/>
</dbReference>
<name>A0AB73A903_ENTFC</name>
<dbReference type="EMBL" id="ATIT01000093">
    <property type="protein sequence ID" value="EPI12216.1"/>
    <property type="molecule type" value="Genomic_DNA"/>
</dbReference>
<dbReference type="PANTHER" id="PTHR39203:SF1">
    <property type="entry name" value="CYTOPLASMIC PROTEIN"/>
    <property type="match status" value="1"/>
</dbReference>
<gene>
    <name evidence="2" type="ORF">D356_01666</name>
</gene>
<sequence length="165" mass="19507">MVFIIRNKGVDAIMYQKVEEYFKKFQEKYPRYQSEELSFFSFGNTEEMADELSELVVKKIKTGTSSGYDLYKKEKEPLPKVGQLDVVLNGKNEPVCIIKNINVTILPFSEITEEHAWKEGEGDRTLAYWRKVHTDFFKHVYKEALNMAFTEEKLIVYEEFEVIFF</sequence>
<dbReference type="PIRSF" id="PIRSF021320">
    <property type="entry name" value="DUF984"/>
    <property type="match status" value="1"/>
</dbReference>
<dbReference type="CDD" id="cd06553">
    <property type="entry name" value="ASCH_Ef3133_like"/>
    <property type="match status" value="1"/>
</dbReference>
<dbReference type="Gene3D" id="3.10.400.10">
    <property type="entry name" value="Sulfate adenylyltransferase"/>
    <property type="match status" value="1"/>
</dbReference>
<organism evidence="2 3">
    <name type="scientific">Enterococcus faecium SD2A-2</name>
    <dbReference type="NCBI Taxonomy" id="1244154"/>
    <lineage>
        <taxon>Bacteria</taxon>
        <taxon>Bacillati</taxon>
        <taxon>Bacillota</taxon>
        <taxon>Bacilli</taxon>
        <taxon>Lactobacillales</taxon>
        <taxon>Enterococcaceae</taxon>
        <taxon>Enterococcus</taxon>
    </lineage>
</organism>
<dbReference type="Pfam" id="PF04266">
    <property type="entry name" value="ASCH"/>
    <property type="match status" value="1"/>
</dbReference>
<feature type="domain" description="ASCH" evidence="1">
    <location>
        <begin position="40"/>
        <end position="164"/>
    </location>
</feature>
<reference evidence="2 3" key="1">
    <citation type="submission" date="2013-06" db="EMBL/GenBank/DDBJ databases">
        <authorList>
            <person name="Weinstock G."/>
            <person name="Sodergren E."/>
            <person name="Lobos E.A."/>
            <person name="Fulton L."/>
            <person name="Fulton R."/>
            <person name="Courtney L."/>
            <person name="Fronick C."/>
            <person name="O'Laughlin M."/>
            <person name="Godfrey J."/>
            <person name="Wilson R.M."/>
            <person name="Miner T."/>
            <person name="Farmer C."/>
            <person name="Delehaunty K."/>
            <person name="Cordes M."/>
            <person name="Minx P."/>
            <person name="Tomlinson C."/>
            <person name="Chen J."/>
            <person name="Wollam A."/>
            <person name="Pepin K.H."/>
            <person name="Bhonagiri V."/>
            <person name="Zhang X."/>
            <person name="Warren W."/>
            <person name="Mitreva M."/>
            <person name="Mardis E.R."/>
            <person name="Wilson R.K."/>
        </authorList>
    </citation>
    <scope>NUCLEOTIDE SEQUENCE [LARGE SCALE GENOMIC DNA]</scope>
    <source>
        <strain evidence="2 3">SD2A-2</strain>
    </source>
</reference>
<dbReference type="Proteomes" id="UP000014622">
    <property type="component" value="Unassembled WGS sequence"/>
</dbReference>
<dbReference type="AlphaFoldDB" id="A0AB73A903"/>
<protein>
    <submittedName>
        <fullName evidence="2">ASCH domain protein</fullName>
    </submittedName>
</protein>
<proteinExistence type="predicted"/>
<dbReference type="InterPro" id="IPR007374">
    <property type="entry name" value="ASCH_domain"/>
</dbReference>
<evidence type="ECO:0000313" key="2">
    <source>
        <dbReference type="EMBL" id="EPI12216.1"/>
    </source>
</evidence>
<dbReference type="InterPro" id="IPR009326">
    <property type="entry name" value="DUF984"/>
</dbReference>
<dbReference type="PANTHER" id="PTHR39203">
    <property type="entry name" value="CYTOPLASMIC PROTEIN-RELATED"/>
    <property type="match status" value="1"/>
</dbReference>
<dbReference type="InterPro" id="IPR015947">
    <property type="entry name" value="PUA-like_sf"/>
</dbReference>
<evidence type="ECO:0000259" key="1">
    <source>
        <dbReference type="SMART" id="SM01022"/>
    </source>
</evidence>
<dbReference type="SUPFAM" id="SSF88697">
    <property type="entry name" value="PUA domain-like"/>
    <property type="match status" value="1"/>
</dbReference>